<keyword evidence="1" id="KW-1133">Transmembrane helix</keyword>
<dbReference type="EMBL" id="PEJP01000088">
    <property type="protein sequence ID" value="RYO28262.1"/>
    <property type="molecule type" value="Genomic_DNA"/>
</dbReference>
<evidence type="ECO:0000256" key="1">
    <source>
        <dbReference type="SAM" id="Phobius"/>
    </source>
</evidence>
<evidence type="ECO:0000313" key="2">
    <source>
        <dbReference type="EMBL" id="RYO28262.1"/>
    </source>
</evidence>
<feature type="transmembrane region" description="Helical" evidence="1">
    <location>
        <begin position="57"/>
        <end position="80"/>
    </location>
</feature>
<name>A0A4V1WXI0_9PLEO</name>
<proteinExistence type="predicted"/>
<comment type="caution">
    <text evidence="2">The sequence shown here is derived from an EMBL/GenBank/DDBJ whole genome shotgun (WGS) entry which is preliminary data.</text>
</comment>
<reference evidence="3" key="1">
    <citation type="journal article" date="2019" name="bioRxiv">
        <title>Genomics, evolutionary history and diagnostics of the Alternaria alternata species group including apple and Asian pear pathotypes.</title>
        <authorList>
            <person name="Armitage A.D."/>
            <person name="Cockerton H.M."/>
            <person name="Sreenivasaprasad S."/>
            <person name="Woodhall J.W."/>
            <person name="Lane C.R."/>
            <person name="Harrison R.J."/>
            <person name="Clarkson J.P."/>
        </authorList>
    </citation>
    <scope>NUCLEOTIDE SEQUENCE [LARGE SCALE GENOMIC DNA]</scope>
    <source>
        <strain evidence="3">RGR 97.0016</strain>
    </source>
</reference>
<evidence type="ECO:0000313" key="3">
    <source>
        <dbReference type="Proteomes" id="UP000293823"/>
    </source>
</evidence>
<accession>A0A4V1WXI0</accession>
<keyword evidence="1" id="KW-0472">Membrane</keyword>
<feature type="transmembrane region" description="Helical" evidence="1">
    <location>
        <begin position="105"/>
        <end position="127"/>
    </location>
</feature>
<keyword evidence="1" id="KW-0812">Transmembrane</keyword>
<dbReference type="Proteomes" id="UP000293823">
    <property type="component" value="Unassembled WGS sequence"/>
</dbReference>
<dbReference type="AlphaFoldDB" id="A0A4V1WXI0"/>
<protein>
    <submittedName>
        <fullName evidence="2">Uncharacterized protein</fullName>
    </submittedName>
</protein>
<organism evidence="2 3">
    <name type="scientific">Alternaria arborescens</name>
    <dbReference type="NCBI Taxonomy" id="156630"/>
    <lineage>
        <taxon>Eukaryota</taxon>
        <taxon>Fungi</taxon>
        <taxon>Dikarya</taxon>
        <taxon>Ascomycota</taxon>
        <taxon>Pezizomycotina</taxon>
        <taxon>Dothideomycetes</taxon>
        <taxon>Pleosporomycetidae</taxon>
        <taxon>Pleosporales</taxon>
        <taxon>Pleosporineae</taxon>
        <taxon>Pleosporaceae</taxon>
        <taxon>Alternaria</taxon>
        <taxon>Alternaria sect. Alternaria</taxon>
    </lineage>
</organism>
<dbReference type="OrthoDB" id="4502894at2759"/>
<gene>
    <name evidence="2" type="ORF">AA0113_g12214</name>
</gene>
<keyword evidence="3" id="KW-1185">Reference proteome</keyword>
<sequence length="201" mass="22367">MTPIVGLVGPVQRRLSITQPHRHINASAAMDARTVLDIATRVSVALARIIWFPISKAINLVIILLLPFYNVITFFLLPFIHLGQAVIRVLSIPFSVKWLERIETLYVYLGTASLIGCITGAVLFVIFRFLSSTLKIDTPVVPREPEKGRTAAEYRAARRVKKEDSIDHSPSASPVVLKKVAGPRRRGLLSQAIIEEEDSDF</sequence>